<gene>
    <name evidence="1" type="ORF">HB853_13150</name>
</gene>
<comment type="caution">
    <text evidence="1">The sequence shown here is derived from an EMBL/GenBank/DDBJ whole genome shotgun (WGS) entry which is preliminary data.</text>
</comment>
<organism evidence="1 2">
    <name type="scientific">Listeria welshimeri</name>
    <dbReference type="NCBI Taxonomy" id="1643"/>
    <lineage>
        <taxon>Bacteria</taxon>
        <taxon>Bacillati</taxon>
        <taxon>Bacillota</taxon>
        <taxon>Bacilli</taxon>
        <taxon>Bacillales</taxon>
        <taxon>Listeriaceae</taxon>
        <taxon>Listeria</taxon>
    </lineage>
</organism>
<sequence length="89" mass="9764">MIPEGTPNTFTPTTRIPEGAKYEFILSDGQKATVRWHGPDSDAAIKYPNSVSGSKWTAQVKIGNKQIKVDGTWTKNQGLNEVHVPIKGK</sequence>
<dbReference type="EMBL" id="JAAROP010000019">
    <property type="protein sequence ID" value="MBC1323879.1"/>
    <property type="molecule type" value="Genomic_DNA"/>
</dbReference>
<dbReference type="Proteomes" id="UP000522007">
    <property type="component" value="Unassembled WGS sequence"/>
</dbReference>
<evidence type="ECO:0000313" key="2">
    <source>
        <dbReference type="Proteomes" id="UP000522007"/>
    </source>
</evidence>
<name>A0A7X0W812_LISWE</name>
<protein>
    <submittedName>
        <fullName evidence="1">Uncharacterized protein</fullName>
    </submittedName>
</protein>
<evidence type="ECO:0000313" key="1">
    <source>
        <dbReference type="EMBL" id="MBC1323879.1"/>
    </source>
</evidence>
<proteinExistence type="predicted"/>
<reference evidence="1 2" key="1">
    <citation type="submission" date="2020-03" db="EMBL/GenBank/DDBJ databases">
        <title>Soil Listeria distribution.</title>
        <authorList>
            <person name="Liao J."/>
            <person name="Wiedmann M."/>
        </authorList>
    </citation>
    <scope>NUCLEOTIDE SEQUENCE [LARGE SCALE GENOMIC DNA]</scope>
    <source>
        <strain evidence="1 2">FSL L7-1829</strain>
    </source>
</reference>
<accession>A0A7X0W812</accession>
<dbReference type="AlphaFoldDB" id="A0A7X0W812"/>